<feature type="region of interest" description="Disordered" evidence="2">
    <location>
        <begin position="152"/>
        <end position="208"/>
    </location>
</feature>
<name>A0A4Y7LF40_PAPSO</name>
<keyword evidence="4" id="KW-1185">Reference proteome</keyword>
<dbReference type="PANTHER" id="PTHR12300:SF162">
    <property type="entry name" value="HVA22-LIKE PROTEIN J"/>
    <property type="match status" value="1"/>
</dbReference>
<reference evidence="3 4" key="1">
    <citation type="journal article" date="2018" name="Science">
        <title>The opium poppy genome and morphinan production.</title>
        <authorList>
            <person name="Guo L."/>
            <person name="Winzer T."/>
            <person name="Yang X."/>
            <person name="Li Y."/>
            <person name="Ning Z."/>
            <person name="He Z."/>
            <person name="Teodor R."/>
            <person name="Lu Y."/>
            <person name="Bowser T.A."/>
            <person name="Graham I.A."/>
            <person name="Ye K."/>
        </authorList>
    </citation>
    <scope>NUCLEOTIDE SEQUENCE [LARGE SCALE GENOMIC DNA]</scope>
    <source>
        <strain evidence="4">cv. HN1</strain>
        <tissue evidence="3">Leaves</tissue>
    </source>
</reference>
<feature type="compositionally biased region" description="Polar residues" evidence="2">
    <location>
        <begin position="173"/>
        <end position="208"/>
    </location>
</feature>
<dbReference type="InterPro" id="IPR004345">
    <property type="entry name" value="TB2_DP1_HVA22"/>
</dbReference>
<dbReference type="STRING" id="3469.A0A4Y7LF40"/>
<dbReference type="OrthoDB" id="434647at2759"/>
<comment type="subcellular location">
    <subcellularLocation>
        <location evidence="1">Membrane</location>
        <topology evidence="1">Multi-pass membrane protein</topology>
    </subcellularLocation>
</comment>
<organism evidence="3 4">
    <name type="scientific">Papaver somniferum</name>
    <name type="common">Opium poppy</name>
    <dbReference type="NCBI Taxonomy" id="3469"/>
    <lineage>
        <taxon>Eukaryota</taxon>
        <taxon>Viridiplantae</taxon>
        <taxon>Streptophyta</taxon>
        <taxon>Embryophyta</taxon>
        <taxon>Tracheophyta</taxon>
        <taxon>Spermatophyta</taxon>
        <taxon>Magnoliopsida</taxon>
        <taxon>Ranunculales</taxon>
        <taxon>Papaveraceae</taxon>
        <taxon>Papaveroideae</taxon>
        <taxon>Papaver</taxon>
    </lineage>
</organism>
<feature type="region of interest" description="Disordered" evidence="2">
    <location>
        <begin position="224"/>
        <end position="280"/>
    </location>
</feature>
<gene>
    <name evidence="3" type="ORF">C5167_046906</name>
</gene>
<dbReference type="Pfam" id="PF03134">
    <property type="entry name" value="TB2_DP1_HVA22"/>
    <property type="match status" value="1"/>
</dbReference>
<accession>A0A4Y7LF40</accession>
<dbReference type="Proteomes" id="UP000316621">
    <property type="component" value="Chromosome 11"/>
</dbReference>
<evidence type="ECO:0000256" key="2">
    <source>
        <dbReference type="SAM" id="MobiDB-lite"/>
    </source>
</evidence>
<evidence type="ECO:0000313" key="4">
    <source>
        <dbReference type="Proteomes" id="UP000316621"/>
    </source>
</evidence>
<protein>
    <recommendedName>
        <fullName evidence="1">HVA22-like protein</fullName>
    </recommendedName>
</protein>
<feature type="compositionally biased region" description="Low complexity" evidence="2">
    <location>
        <begin position="227"/>
        <end position="240"/>
    </location>
</feature>
<comment type="similarity">
    <text evidence="1">Belongs to the DP1 family.</text>
</comment>
<dbReference type="AlphaFoldDB" id="A0A4Y7LF40"/>
<evidence type="ECO:0000313" key="3">
    <source>
        <dbReference type="EMBL" id="RZC84123.1"/>
    </source>
</evidence>
<dbReference type="GO" id="GO:0016020">
    <property type="term" value="C:membrane"/>
    <property type="evidence" value="ECO:0007669"/>
    <property type="project" value="UniProtKB-SubCell"/>
</dbReference>
<feature type="compositionally biased region" description="Basic residues" evidence="2">
    <location>
        <begin position="271"/>
        <end position="280"/>
    </location>
</feature>
<evidence type="ECO:0000256" key="1">
    <source>
        <dbReference type="RuleBase" id="RU362006"/>
    </source>
</evidence>
<dbReference type="Gramene" id="RZC84123">
    <property type="protein sequence ID" value="RZC84123"/>
    <property type="gene ID" value="C5167_046906"/>
</dbReference>
<dbReference type="PANTHER" id="PTHR12300">
    <property type="entry name" value="HVA22-LIKE PROTEINS"/>
    <property type="match status" value="1"/>
</dbReference>
<dbReference type="OMA" id="ENAFQKP"/>
<dbReference type="EMBL" id="CM010725">
    <property type="protein sequence ID" value="RZC84123.1"/>
    <property type="molecule type" value="Genomic_DNA"/>
</dbReference>
<proteinExistence type="inferred from homology"/>
<sequence length="280" mass="32255">MLGDFLTRILIMLVGYAYPAFECYKTVEKNKIEIEQLRFWCQYWIIVAILTVAERFTDFFISWLPMYGEMKLVFFVYLWYPKTKGTSYVYATFLKPYLSKHETEIDRKVLELKARAWDMFILYWQNFAAYGQTTFFQILQYLAAQSSKAKENAFQKPSSQSTGEPPAPPSPKATDSPTYLRKQPTSPSTVLKRSVSQRSKAESVTLQQKNTETVVVHEKNLSVGGKTYSSSSETSTMTETITNKLDDHHQQNNGTRESSGMDDTLRSALTKLRRSNSRPQ</sequence>